<sequence>GQQIMQIPHFQHVQEGEDFTIYCNSSTTLNNIQWYKQRPGGHPVFLIRLVKSREVMKQKRLTFQFGEARMNSSLHITAAQTTDVGTYFCAGHSASHPPAACL</sequence>
<keyword evidence="2" id="KW-1003">Cell membrane</keyword>
<evidence type="ECO:0000256" key="2">
    <source>
        <dbReference type="ARBA" id="ARBA00022475"/>
    </source>
</evidence>
<dbReference type="PANTHER" id="PTHR19433">
    <property type="entry name" value="T-CELL RECEPTOR ALPHA CHAIN V REGION-RELATED"/>
    <property type="match status" value="1"/>
</dbReference>
<evidence type="ECO:0000256" key="5">
    <source>
        <dbReference type="ARBA" id="ARBA00023130"/>
    </source>
</evidence>
<evidence type="ECO:0000256" key="3">
    <source>
        <dbReference type="ARBA" id="ARBA00022729"/>
    </source>
</evidence>
<keyword evidence="5" id="KW-1064">Adaptive immunity</keyword>
<dbReference type="PROSITE" id="PS50835">
    <property type="entry name" value="IG_LIKE"/>
    <property type="match status" value="1"/>
</dbReference>
<keyword evidence="7" id="KW-1015">Disulfide bond</keyword>
<dbReference type="SMART" id="SM00406">
    <property type="entry name" value="IGv"/>
    <property type="match status" value="1"/>
</dbReference>
<proteinExistence type="predicted"/>
<reference evidence="10" key="2">
    <citation type="submission" date="2025-09" db="UniProtKB">
        <authorList>
            <consortium name="Ensembl"/>
        </authorList>
    </citation>
    <scope>IDENTIFICATION</scope>
</reference>
<dbReference type="GO" id="GO:0009617">
    <property type="term" value="P:response to bacterium"/>
    <property type="evidence" value="ECO:0007669"/>
    <property type="project" value="TreeGrafter"/>
</dbReference>
<evidence type="ECO:0000256" key="8">
    <source>
        <dbReference type="ARBA" id="ARBA00023180"/>
    </source>
</evidence>
<accession>A0A2K5PDI0</accession>
<evidence type="ECO:0000313" key="11">
    <source>
        <dbReference type="Proteomes" id="UP000233040"/>
    </source>
</evidence>
<dbReference type="Gene3D" id="2.60.40.10">
    <property type="entry name" value="Immunoglobulins"/>
    <property type="match status" value="1"/>
</dbReference>
<feature type="domain" description="Ig-like" evidence="9">
    <location>
        <begin position="2"/>
        <end position="89"/>
    </location>
</feature>
<evidence type="ECO:0000259" key="9">
    <source>
        <dbReference type="PROSITE" id="PS50835"/>
    </source>
</evidence>
<dbReference type="InterPro" id="IPR013783">
    <property type="entry name" value="Ig-like_fold"/>
</dbReference>
<dbReference type="InterPro" id="IPR013106">
    <property type="entry name" value="Ig_V-set"/>
</dbReference>
<comment type="subcellular location">
    <subcellularLocation>
        <location evidence="1">Cell membrane</location>
    </subcellularLocation>
</comment>
<dbReference type="GeneTree" id="ENSGT00900000140957"/>
<keyword evidence="11" id="KW-1185">Reference proteome</keyword>
<reference evidence="10" key="1">
    <citation type="submission" date="2025-08" db="UniProtKB">
        <authorList>
            <consortium name="Ensembl"/>
        </authorList>
    </citation>
    <scope>IDENTIFICATION</scope>
</reference>
<keyword evidence="6" id="KW-0472">Membrane</keyword>
<keyword evidence="8" id="KW-0325">Glycoprotein</keyword>
<dbReference type="GO" id="GO:0002250">
    <property type="term" value="P:adaptive immune response"/>
    <property type="evidence" value="ECO:0007669"/>
    <property type="project" value="UniProtKB-KW"/>
</dbReference>
<dbReference type="OMA" id="QIPHFQH"/>
<dbReference type="GO" id="GO:0005886">
    <property type="term" value="C:plasma membrane"/>
    <property type="evidence" value="ECO:0007669"/>
    <property type="project" value="UniProtKB-SubCell"/>
</dbReference>
<dbReference type="AlphaFoldDB" id="A0A2K5PDI0"/>
<evidence type="ECO:0000256" key="6">
    <source>
        <dbReference type="ARBA" id="ARBA00023136"/>
    </source>
</evidence>
<dbReference type="SMART" id="SM00409">
    <property type="entry name" value="IG"/>
    <property type="match status" value="1"/>
</dbReference>
<dbReference type="Pfam" id="PF07686">
    <property type="entry name" value="V-set"/>
    <property type="match status" value="1"/>
</dbReference>
<evidence type="ECO:0000256" key="7">
    <source>
        <dbReference type="ARBA" id="ARBA00023157"/>
    </source>
</evidence>
<dbReference type="Proteomes" id="UP000233040">
    <property type="component" value="Unassembled WGS sequence"/>
</dbReference>
<dbReference type="InterPro" id="IPR007110">
    <property type="entry name" value="Ig-like_dom"/>
</dbReference>
<dbReference type="InterPro" id="IPR003599">
    <property type="entry name" value="Ig_sub"/>
</dbReference>
<dbReference type="InterPro" id="IPR036179">
    <property type="entry name" value="Ig-like_dom_sf"/>
</dbReference>
<dbReference type="SUPFAM" id="SSF48726">
    <property type="entry name" value="Immunoglobulin"/>
    <property type="match status" value="1"/>
</dbReference>
<organism evidence="10 11">
    <name type="scientific">Cebus imitator</name>
    <name type="common">Panamanian white-faced capuchin</name>
    <name type="synonym">Cebus capucinus imitator</name>
    <dbReference type="NCBI Taxonomy" id="2715852"/>
    <lineage>
        <taxon>Eukaryota</taxon>
        <taxon>Metazoa</taxon>
        <taxon>Chordata</taxon>
        <taxon>Craniata</taxon>
        <taxon>Vertebrata</taxon>
        <taxon>Euteleostomi</taxon>
        <taxon>Mammalia</taxon>
        <taxon>Eutheria</taxon>
        <taxon>Euarchontoglires</taxon>
        <taxon>Primates</taxon>
        <taxon>Haplorrhini</taxon>
        <taxon>Platyrrhini</taxon>
        <taxon>Cebidae</taxon>
        <taxon>Cebinae</taxon>
        <taxon>Cebus</taxon>
    </lineage>
</organism>
<dbReference type="PANTHER" id="PTHR19433:SF80">
    <property type="entry name" value="T CELL RECEPTOR ALPHA VARIABLE 25"/>
    <property type="match status" value="1"/>
</dbReference>
<keyword evidence="4" id="KW-0391">Immunity</keyword>
<dbReference type="InterPro" id="IPR052051">
    <property type="entry name" value="TCR_complex_component"/>
</dbReference>
<dbReference type="Ensembl" id="ENSCCAT00000011437.1">
    <property type="protein sequence ID" value="ENSCCAP00000001686.1"/>
    <property type="gene ID" value="ENSCCAG00000010783.1"/>
</dbReference>
<keyword evidence="3" id="KW-0732">Signal</keyword>
<name>A0A2K5PDI0_CEBIM</name>
<evidence type="ECO:0000313" key="10">
    <source>
        <dbReference type="Ensembl" id="ENSCCAP00000001686.1"/>
    </source>
</evidence>
<evidence type="ECO:0000256" key="1">
    <source>
        <dbReference type="ARBA" id="ARBA00004236"/>
    </source>
</evidence>
<protein>
    <recommendedName>
        <fullName evidence="9">Ig-like domain-containing protein</fullName>
    </recommendedName>
</protein>
<evidence type="ECO:0000256" key="4">
    <source>
        <dbReference type="ARBA" id="ARBA00022859"/>
    </source>
</evidence>